<dbReference type="Proteomes" id="UP000324550">
    <property type="component" value="Unassembled WGS sequence"/>
</dbReference>
<feature type="non-terminal residue" evidence="2">
    <location>
        <position position="261"/>
    </location>
</feature>
<dbReference type="SMART" id="SM00060">
    <property type="entry name" value="FN3"/>
    <property type="match status" value="1"/>
</dbReference>
<dbReference type="SUPFAM" id="SSF49265">
    <property type="entry name" value="Fibronectin type III"/>
    <property type="match status" value="1"/>
</dbReference>
<dbReference type="AlphaFoldDB" id="A0A5D0G4V3"/>
<keyword evidence="3" id="KW-1185">Reference proteome</keyword>
<dbReference type="CDD" id="cd00063">
    <property type="entry name" value="FN3"/>
    <property type="match status" value="1"/>
</dbReference>
<evidence type="ECO:0000313" key="2">
    <source>
        <dbReference type="EMBL" id="TYA53721.1"/>
    </source>
</evidence>
<organism evidence="2 3">
    <name type="scientific">Formosa maritima</name>
    <dbReference type="NCBI Taxonomy" id="2592046"/>
    <lineage>
        <taxon>Bacteria</taxon>
        <taxon>Pseudomonadati</taxon>
        <taxon>Bacteroidota</taxon>
        <taxon>Flavobacteriia</taxon>
        <taxon>Flavobacteriales</taxon>
        <taxon>Flavobacteriaceae</taxon>
        <taxon>Formosa</taxon>
    </lineage>
</organism>
<dbReference type="Pfam" id="PF00041">
    <property type="entry name" value="fn3"/>
    <property type="match status" value="1"/>
</dbReference>
<evidence type="ECO:0000259" key="1">
    <source>
        <dbReference type="PROSITE" id="PS50853"/>
    </source>
</evidence>
<dbReference type="EMBL" id="VSFC01000051">
    <property type="protein sequence ID" value="TYA53721.1"/>
    <property type="molecule type" value="Genomic_DNA"/>
</dbReference>
<dbReference type="PROSITE" id="PS50853">
    <property type="entry name" value="FN3"/>
    <property type="match status" value="1"/>
</dbReference>
<dbReference type="RefSeq" id="WP_148455822.1">
    <property type="nucleotide sequence ID" value="NZ_VSFC01000051.1"/>
</dbReference>
<dbReference type="InterPro" id="IPR036116">
    <property type="entry name" value="FN3_sf"/>
</dbReference>
<feature type="non-terminal residue" evidence="2">
    <location>
        <position position="1"/>
    </location>
</feature>
<dbReference type="InterPro" id="IPR013783">
    <property type="entry name" value="Ig-like_fold"/>
</dbReference>
<comment type="caution">
    <text evidence="2">The sequence shown here is derived from an EMBL/GenBank/DDBJ whole genome shotgun (WGS) entry which is preliminary data.</text>
</comment>
<reference evidence="2 3" key="1">
    <citation type="submission" date="2019-08" db="EMBL/GenBank/DDBJ databases">
        <title>Formosa sediminis sp. nov., isolated from marine sediment.</title>
        <authorList>
            <person name="Cao W.R."/>
        </authorList>
    </citation>
    <scope>NUCLEOTIDE SEQUENCE [LARGE SCALE GENOMIC DNA]</scope>
    <source>
        <strain evidence="2 3">1494</strain>
    </source>
</reference>
<name>A0A5D0G4V3_9FLAO</name>
<proteinExistence type="predicted"/>
<protein>
    <submittedName>
        <fullName evidence="2">Fibronectin type III domain-containing protein</fullName>
    </submittedName>
</protein>
<dbReference type="Gene3D" id="2.60.40.10">
    <property type="entry name" value="Immunoglobulins"/>
    <property type="match status" value="1"/>
</dbReference>
<sequence length="261" mass="28200">WEGPVNFDTTICDAADQCVFTFILEDSFGDGWNGNTMTVSQNGIPLQILTLATGTGPLEIQVPLCDGVPFELFWNAGGSFANEVMITVNDAFDDEIYVMPEGSGALQNTQIFSSIVNCTPPTCPRPDDITIVDVSPTSVEVSWTPGGVETTWEVIVQPLGTGYPDGTEPEIIQTTDNPYLYEGLTPGTEYEVYVRGICAVDDLSDWEGPVNFNTPYLVDCEAGEVVNITYCYGNGTNGVFVEIFSFQSSGGFPLNILFNSG</sequence>
<gene>
    <name evidence="2" type="ORF">FVF61_09815</name>
</gene>
<dbReference type="InterPro" id="IPR003961">
    <property type="entry name" value="FN3_dom"/>
</dbReference>
<feature type="domain" description="Fibronectin type-III" evidence="1">
    <location>
        <begin position="125"/>
        <end position="217"/>
    </location>
</feature>
<evidence type="ECO:0000313" key="3">
    <source>
        <dbReference type="Proteomes" id="UP000324550"/>
    </source>
</evidence>
<accession>A0A5D0G4V3</accession>